<evidence type="ECO:0000313" key="1">
    <source>
        <dbReference type="EMBL" id="QNP46367.1"/>
    </source>
</evidence>
<dbReference type="Gene3D" id="2.60.120.620">
    <property type="entry name" value="q2cbj1_9rhob like domain"/>
    <property type="match status" value="1"/>
</dbReference>
<proteinExistence type="predicted"/>
<sequence>MVACAVLGPGFAHRAKSFADNPILGSQRLNASGLHVWRLKLAHALARSRRARLAQRLPADWKEQFDRNGFVVVRDFLPPRLLEEIQTELLDPRLECRSQQQGDTVTTRIPIGPRVLRRLPGLAAVLDSANWKGLMAYVASTRSTPLYYLQAIAGGVSDGPPDPQLQLHSDTFQPSLKAWIFLTDVPEDGRPLTYVAGSHRLSDERISWEHRKSVEVLKTGDRLSQRGSFRISPEELPELGLPQPTHFSVPANTLVAVDTCGFHARASSDRPTLRIEIWAYSRRSPFLPWTGLDLLSWKPIAMRRAEWLQKIVDWMDRRGWAKQHWQSAGRWPL</sequence>
<keyword evidence="1" id="KW-0560">Oxidoreductase</keyword>
<dbReference type="SUPFAM" id="SSF51197">
    <property type="entry name" value="Clavaminate synthase-like"/>
    <property type="match status" value="1"/>
</dbReference>
<accession>A0ABX6T930</accession>
<dbReference type="InterPro" id="IPR008775">
    <property type="entry name" value="Phytyl_CoA_dOase-like"/>
</dbReference>
<keyword evidence="1" id="KW-0223">Dioxygenase</keyword>
<evidence type="ECO:0000313" key="2">
    <source>
        <dbReference type="Proteomes" id="UP000516105"/>
    </source>
</evidence>
<dbReference type="EMBL" id="CP060782">
    <property type="protein sequence ID" value="QNP46367.1"/>
    <property type="molecule type" value="Genomic_DNA"/>
</dbReference>
<protein>
    <submittedName>
        <fullName evidence="1">Phytanoyl-CoA dioxygenase family protein</fullName>
    </submittedName>
</protein>
<dbReference type="Pfam" id="PF05721">
    <property type="entry name" value="PhyH"/>
    <property type="match status" value="1"/>
</dbReference>
<name>A0ABX6T930_9SPHN</name>
<organism evidence="1 2">
    <name type="scientific">Sphingomonas sediminicola</name>
    <dbReference type="NCBI Taxonomy" id="386874"/>
    <lineage>
        <taxon>Bacteria</taxon>
        <taxon>Pseudomonadati</taxon>
        <taxon>Pseudomonadota</taxon>
        <taxon>Alphaproteobacteria</taxon>
        <taxon>Sphingomonadales</taxon>
        <taxon>Sphingomonadaceae</taxon>
        <taxon>Sphingomonas</taxon>
    </lineage>
</organism>
<reference evidence="1 2" key="1">
    <citation type="submission" date="2020-08" db="EMBL/GenBank/DDBJ databases">
        <title>Genome sequence of Sphingomonas sediminicola KACC 15039T.</title>
        <authorList>
            <person name="Hyun D.-W."/>
            <person name="Bae J.-W."/>
        </authorList>
    </citation>
    <scope>NUCLEOTIDE SEQUENCE [LARGE SCALE GENOMIC DNA]</scope>
    <source>
        <strain evidence="1 2">KACC 15039</strain>
    </source>
</reference>
<dbReference type="RefSeq" id="WP_187709320.1">
    <property type="nucleotide sequence ID" value="NZ_CP060782.1"/>
</dbReference>
<dbReference type="GO" id="GO:0051213">
    <property type="term" value="F:dioxygenase activity"/>
    <property type="evidence" value="ECO:0007669"/>
    <property type="project" value="UniProtKB-KW"/>
</dbReference>
<dbReference type="Proteomes" id="UP000516105">
    <property type="component" value="Chromosome"/>
</dbReference>
<gene>
    <name evidence="1" type="ORF">H9L14_04025</name>
</gene>
<keyword evidence="2" id="KW-1185">Reference proteome</keyword>